<keyword evidence="3" id="KW-1185">Reference proteome</keyword>
<evidence type="ECO:0000313" key="2">
    <source>
        <dbReference type="EMBL" id="CAH2218297.1"/>
    </source>
</evidence>
<reference evidence="2" key="1">
    <citation type="submission" date="2022-03" db="EMBL/GenBank/DDBJ databases">
        <authorList>
            <person name="Lindestad O."/>
        </authorList>
    </citation>
    <scope>NUCLEOTIDE SEQUENCE</scope>
</reference>
<organism evidence="2 3">
    <name type="scientific">Pararge aegeria aegeria</name>
    <dbReference type="NCBI Taxonomy" id="348720"/>
    <lineage>
        <taxon>Eukaryota</taxon>
        <taxon>Metazoa</taxon>
        <taxon>Ecdysozoa</taxon>
        <taxon>Arthropoda</taxon>
        <taxon>Hexapoda</taxon>
        <taxon>Insecta</taxon>
        <taxon>Pterygota</taxon>
        <taxon>Neoptera</taxon>
        <taxon>Endopterygota</taxon>
        <taxon>Lepidoptera</taxon>
        <taxon>Glossata</taxon>
        <taxon>Ditrysia</taxon>
        <taxon>Papilionoidea</taxon>
        <taxon>Nymphalidae</taxon>
        <taxon>Satyrinae</taxon>
        <taxon>Satyrini</taxon>
        <taxon>Parargina</taxon>
        <taxon>Pararge</taxon>
    </lineage>
</organism>
<evidence type="ECO:0000313" key="3">
    <source>
        <dbReference type="Proteomes" id="UP000838756"/>
    </source>
</evidence>
<dbReference type="EMBL" id="CAKXAJ010019370">
    <property type="protein sequence ID" value="CAH2218297.1"/>
    <property type="molecule type" value="Genomic_DNA"/>
</dbReference>
<comment type="caution">
    <text evidence="2">The sequence shown here is derived from an EMBL/GenBank/DDBJ whole genome shotgun (WGS) entry which is preliminary data.</text>
</comment>
<feature type="non-terminal residue" evidence="2">
    <location>
        <position position="1"/>
    </location>
</feature>
<feature type="region of interest" description="Disordered" evidence="1">
    <location>
        <begin position="19"/>
        <end position="39"/>
    </location>
</feature>
<name>A0A8S4QXT6_9NEOP</name>
<feature type="compositionally biased region" description="Basic and acidic residues" evidence="1">
    <location>
        <begin position="27"/>
        <end position="39"/>
    </location>
</feature>
<sequence length="39" mass="4545">LLALFELIELLRPKRAPGQPARALRSARRESQTERYIPK</sequence>
<accession>A0A8S4QXT6</accession>
<protein>
    <submittedName>
        <fullName evidence="2">Jg4242 protein</fullName>
    </submittedName>
</protein>
<dbReference type="AlphaFoldDB" id="A0A8S4QXT6"/>
<evidence type="ECO:0000256" key="1">
    <source>
        <dbReference type="SAM" id="MobiDB-lite"/>
    </source>
</evidence>
<dbReference type="Proteomes" id="UP000838756">
    <property type="component" value="Unassembled WGS sequence"/>
</dbReference>
<gene>
    <name evidence="2" type="primary">jg4242</name>
    <name evidence="2" type="ORF">PAEG_LOCUS6143</name>
</gene>
<proteinExistence type="predicted"/>